<feature type="non-terminal residue" evidence="7">
    <location>
        <position position="1"/>
    </location>
</feature>
<dbReference type="GO" id="GO:0016020">
    <property type="term" value="C:membrane"/>
    <property type="evidence" value="ECO:0007669"/>
    <property type="project" value="UniProtKB-SubCell"/>
</dbReference>
<protein>
    <recommendedName>
        <fullName evidence="6">Ig-like domain-containing protein</fullName>
    </recommendedName>
</protein>
<dbReference type="AlphaFoldDB" id="A0ABD0KEJ0"/>
<evidence type="ECO:0000313" key="7">
    <source>
        <dbReference type="EMBL" id="KAK7485521.1"/>
    </source>
</evidence>
<dbReference type="InterPro" id="IPR007110">
    <property type="entry name" value="Ig-like_dom"/>
</dbReference>
<keyword evidence="3" id="KW-1015">Disulfide bond</keyword>
<dbReference type="InterPro" id="IPR036179">
    <property type="entry name" value="Ig-like_dom_sf"/>
</dbReference>
<dbReference type="SMART" id="SM00408">
    <property type="entry name" value="IGc2"/>
    <property type="match status" value="1"/>
</dbReference>
<dbReference type="PANTHER" id="PTHR11640:SF164">
    <property type="entry name" value="MAM DOMAIN-CONTAINING GLYCOSYLPHOSPHATIDYLINOSITOL ANCHOR PROTEIN 1"/>
    <property type="match status" value="1"/>
</dbReference>
<dbReference type="InterPro" id="IPR013783">
    <property type="entry name" value="Ig-like_fold"/>
</dbReference>
<evidence type="ECO:0000313" key="8">
    <source>
        <dbReference type="Proteomes" id="UP001519460"/>
    </source>
</evidence>
<comment type="subcellular location">
    <subcellularLocation>
        <location evidence="1">Membrane</location>
        <topology evidence="1">Single-pass type I membrane protein</topology>
    </subcellularLocation>
</comment>
<name>A0ABD0KEJ0_9CAEN</name>
<keyword evidence="4" id="KW-0325">Glycoprotein</keyword>
<evidence type="ECO:0000256" key="5">
    <source>
        <dbReference type="ARBA" id="ARBA00023319"/>
    </source>
</evidence>
<proteinExistence type="predicted"/>
<evidence type="ECO:0000256" key="3">
    <source>
        <dbReference type="ARBA" id="ARBA00023157"/>
    </source>
</evidence>
<feature type="non-terminal residue" evidence="7">
    <location>
        <position position="320"/>
    </location>
</feature>
<gene>
    <name evidence="7" type="ORF">BaRGS_00023209</name>
</gene>
<dbReference type="InterPro" id="IPR003599">
    <property type="entry name" value="Ig_sub"/>
</dbReference>
<dbReference type="PANTHER" id="PTHR11640">
    <property type="entry name" value="NEPHRIN"/>
    <property type="match status" value="1"/>
</dbReference>
<comment type="caution">
    <text evidence="7">The sequence shown here is derived from an EMBL/GenBank/DDBJ whole genome shotgun (WGS) entry which is preliminary data.</text>
</comment>
<dbReference type="SUPFAM" id="SSF48726">
    <property type="entry name" value="Immunoglobulin"/>
    <property type="match status" value="2"/>
</dbReference>
<dbReference type="InterPro" id="IPR003598">
    <property type="entry name" value="Ig_sub2"/>
</dbReference>
<dbReference type="InterPro" id="IPR051275">
    <property type="entry name" value="Cell_adhesion_signaling"/>
</dbReference>
<keyword evidence="8" id="KW-1185">Reference proteome</keyword>
<dbReference type="Pfam" id="PF13895">
    <property type="entry name" value="Ig_2"/>
    <property type="match status" value="1"/>
</dbReference>
<dbReference type="SMART" id="SM00409">
    <property type="entry name" value="IG"/>
    <property type="match status" value="1"/>
</dbReference>
<dbReference type="PROSITE" id="PS50835">
    <property type="entry name" value="IG_LIKE"/>
    <property type="match status" value="2"/>
</dbReference>
<dbReference type="Gene3D" id="2.60.40.10">
    <property type="entry name" value="Immunoglobulins"/>
    <property type="match status" value="2"/>
</dbReference>
<sequence>SSTPIPAVQTSLMNTPYTEDGANYSSVKCSFIKPFPTVTGTLEYSVFISPGSVTPHVSFAGSNTIESPVSPSVTCSPSPYVPENQNVTCTCSTQSLGNPEGRLMWFRGNNFINTGNYGDTSLVMTPQTLTLSDHGNTIFRCGVDWIQAIQGKQYTASVGYGPPRPTLTVSAVEVTENQTVTFSCQADAGRPAPSVTLAKNGTELTNQSSPLSHSVSRARCEDAGVYTCIASNGMGPDTTDDVTLLVNVQKTTEENSKNIRYFEVVAGKPGAGVRSKSSWTPDLRAQARGVAAHTAQAVSNKPARAMENTRMSTTVHKESL</sequence>
<evidence type="ECO:0000256" key="4">
    <source>
        <dbReference type="ARBA" id="ARBA00023180"/>
    </source>
</evidence>
<keyword evidence="2" id="KW-0472">Membrane</keyword>
<organism evidence="7 8">
    <name type="scientific">Batillaria attramentaria</name>
    <dbReference type="NCBI Taxonomy" id="370345"/>
    <lineage>
        <taxon>Eukaryota</taxon>
        <taxon>Metazoa</taxon>
        <taxon>Spiralia</taxon>
        <taxon>Lophotrochozoa</taxon>
        <taxon>Mollusca</taxon>
        <taxon>Gastropoda</taxon>
        <taxon>Caenogastropoda</taxon>
        <taxon>Sorbeoconcha</taxon>
        <taxon>Cerithioidea</taxon>
        <taxon>Batillariidae</taxon>
        <taxon>Batillaria</taxon>
    </lineage>
</organism>
<evidence type="ECO:0000259" key="6">
    <source>
        <dbReference type="PROSITE" id="PS50835"/>
    </source>
</evidence>
<keyword evidence="5" id="KW-0393">Immunoglobulin domain</keyword>
<feature type="domain" description="Ig-like" evidence="6">
    <location>
        <begin position="163"/>
        <end position="243"/>
    </location>
</feature>
<reference evidence="7 8" key="1">
    <citation type="journal article" date="2023" name="Sci. Data">
        <title>Genome assembly of the Korean intertidal mud-creeper Batillaria attramentaria.</title>
        <authorList>
            <person name="Patra A.K."/>
            <person name="Ho P.T."/>
            <person name="Jun S."/>
            <person name="Lee S.J."/>
            <person name="Kim Y."/>
            <person name="Won Y.J."/>
        </authorList>
    </citation>
    <scope>NUCLEOTIDE SEQUENCE [LARGE SCALE GENOMIC DNA]</scope>
    <source>
        <strain evidence="7">Wonlab-2016</strain>
    </source>
</reference>
<evidence type="ECO:0000256" key="1">
    <source>
        <dbReference type="ARBA" id="ARBA00004479"/>
    </source>
</evidence>
<evidence type="ECO:0000256" key="2">
    <source>
        <dbReference type="ARBA" id="ARBA00023136"/>
    </source>
</evidence>
<accession>A0ABD0KEJ0</accession>
<dbReference type="EMBL" id="JACVVK020000193">
    <property type="protein sequence ID" value="KAK7485521.1"/>
    <property type="molecule type" value="Genomic_DNA"/>
</dbReference>
<feature type="domain" description="Ig-like" evidence="6">
    <location>
        <begin position="71"/>
        <end position="159"/>
    </location>
</feature>
<dbReference type="Proteomes" id="UP001519460">
    <property type="component" value="Unassembled WGS sequence"/>
</dbReference>